<name>A0A8H3XP32_GIGMA</name>
<keyword evidence="1" id="KW-0418">Kinase</keyword>
<dbReference type="OrthoDB" id="2440371at2759"/>
<dbReference type="EMBL" id="WTPW01000825">
    <property type="protein sequence ID" value="KAF0476692.1"/>
    <property type="molecule type" value="Genomic_DNA"/>
</dbReference>
<proteinExistence type="predicted"/>
<evidence type="ECO:0000313" key="2">
    <source>
        <dbReference type="Proteomes" id="UP000439903"/>
    </source>
</evidence>
<comment type="caution">
    <text evidence="1">The sequence shown here is derived from an EMBL/GenBank/DDBJ whole genome shotgun (WGS) entry which is preliminary data.</text>
</comment>
<accession>A0A8H3XP32</accession>
<gene>
    <name evidence="1" type="ORF">F8M41_024370</name>
</gene>
<reference evidence="1 2" key="1">
    <citation type="journal article" date="2019" name="Environ. Microbiol.">
        <title>At the nexus of three kingdoms: the genome of the mycorrhizal fungus Gigaspora margarita provides insights into plant, endobacterial and fungal interactions.</title>
        <authorList>
            <person name="Venice F."/>
            <person name="Ghignone S."/>
            <person name="Salvioli di Fossalunga A."/>
            <person name="Amselem J."/>
            <person name="Novero M."/>
            <person name="Xianan X."/>
            <person name="Sedzielewska Toro K."/>
            <person name="Morin E."/>
            <person name="Lipzen A."/>
            <person name="Grigoriev I.V."/>
            <person name="Henrissat B."/>
            <person name="Martin F.M."/>
            <person name="Bonfante P."/>
        </authorList>
    </citation>
    <scope>NUCLEOTIDE SEQUENCE [LARGE SCALE GENOMIC DNA]</scope>
    <source>
        <strain evidence="1 2">BEG34</strain>
    </source>
</reference>
<evidence type="ECO:0000313" key="1">
    <source>
        <dbReference type="EMBL" id="KAF0476692.1"/>
    </source>
</evidence>
<dbReference type="Proteomes" id="UP000439903">
    <property type="component" value="Unassembled WGS sequence"/>
</dbReference>
<keyword evidence="2" id="KW-1185">Reference proteome</keyword>
<protein>
    <submittedName>
        <fullName evidence="1">Serine/threonine protein kinase</fullName>
    </submittedName>
</protein>
<sequence>MYILIGIGHTKKWGLFTWEEFYDDKYPNKSKEEACDSFRCDLDVLINELKPKTSKYNKALALKGDLLNLKKRKRPNEKGNSIQHEISTGTSLSDIIKNSLPNLKYLQLRPEKCSSSIKSYNHGTWSPRMYIKKPTFSSRTITCEKDMWTAAEINTHDVLTPLDRSSINMLGFKSINQIYGYMCANKLRYGICQRSTKRFFLKEM</sequence>
<dbReference type="GO" id="GO:0004674">
    <property type="term" value="F:protein serine/threonine kinase activity"/>
    <property type="evidence" value="ECO:0007669"/>
    <property type="project" value="UniProtKB-KW"/>
</dbReference>
<keyword evidence="1" id="KW-0723">Serine/threonine-protein kinase</keyword>
<keyword evidence="1" id="KW-0808">Transferase</keyword>
<organism evidence="1 2">
    <name type="scientific">Gigaspora margarita</name>
    <dbReference type="NCBI Taxonomy" id="4874"/>
    <lineage>
        <taxon>Eukaryota</taxon>
        <taxon>Fungi</taxon>
        <taxon>Fungi incertae sedis</taxon>
        <taxon>Mucoromycota</taxon>
        <taxon>Glomeromycotina</taxon>
        <taxon>Glomeromycetes</taxon>
        <taxon>Diversisporales</taxon>
        <taxon>Gigasporaceae</taxon>
        <taxon>Gigaspora</taxon>
    </lineage>
</organism>
<dbReference type="AlphaFoldDB" id="A0A8H3XP32"/>